<protein>
    <recommendedName>
        <fullName evidence="2">Phage tail tape measure protein domain-containing protein</fullName>
    </recommendedName>
</protein>
<keyword evidence="1" id="KW-1188">Viral release from host cell</keyword>
<dbReference type="PANTHER" id="PTHR37813">
    <property type="entry name" value="FELS-2 PROPHAGE PROTEIN"/>
    <property type="match status" value="1"/>
</dbReference>
<dbReference type="NCBIfam" id="TIGR01760">
    <property type="entry name" value="tape_meas_TP901"/>
    <property type="match status" value="1"/>
</dbReference>
<proteinExistence type="predicted"/>
<comment type="caution">
    <text evidence="3">The sequence shown here is derived from an EMBL/GenBank/DDBJ whole genome shotgun (WGS) entry which is preliminary data.</text>
</comment>
<evidence type="ECO:0000259" key="2">
    <source>
        <dbReference type="Pfam" id="PF10145"/>
    </source>
</evidence>
<feature type="domain" description="Phage tail tape measure protein" evidence="2">
    <location>
        <begin position="96"/>
        <end position="139"/>
    </location>
</feature>
<dbReference type="InterPro" id="IPR010090">
    <property type="entry name" value="Phage_tape_meas"/>
</dbReference>
<organism evidence="3 4">
    <name type="scientific">Clostridium algifaecis</name>
    <dbReference type="NCBI Taxonomy" id="1472040"/>
    <lineage>
        <taxon>Bacteria</taxon>
        <taxon>Bacillati</taxon>
        <taxon>Bacillota</taxon>
        <taxon>Clostridia</taxon>
        <taxon>Eubacteriales</taxon>
        <taxon>Clostridiaceae</taxon>
        <taxon>Clostridium</taxon>
    </lineage>
</organism>
<evidence type="ECO:0000256" key="1">
    <source>
        <dbReference type="ARBA" id="ARBA00022612"/>
    </source>
</evidence>
<evidence type="ECO:0000313" key="3">
    <source>
        <dbReference type="EMBL" id="MBP2032583.1"/>
    </source>
</evidence>
<gene>
    <name evidence="3" type="ORF">J2Z42_001255</name>
</gene>
<dbReference type="RefSeq" id="WP_245331510.1">
    <property type="nucleotide sequence ID" value="NZ_JAGGLM010000005.1"/>
</dbReference>
<name>A0ABS4KRB4_9CLOT</name>
<sequence length="158" mass="16072">MAINAGTVVDFMELDTSKFTSGLSSAGQQMKQFMNSNNSAETRIQSLGGAMKSVGSTATKALTLPLVGVGTAAVKTGMDFDAQMSKVQAISGATGSDFQNLSASEAAGGMENLASAGFSVNEIMKAMPGMLNLAAAGDVAVVNLVCKCKLSSKTMKIT</sequence>
<dbReference type="PANTHER" id="PTHR37813:SF1">
    <property type="entry name" value="FELS-2 PROPHAGE PROTEIN"/>
    <property type="match status" value="1"/>
</dbReference>
<accession>A0ABS4KRB4</accession>
<dbReference type="Proteomes" id="UP001519307">
    <property type="component" value="Unassembled WGS sequence"/>
</dbReference>
<dbReference type="EMBL" id="JAGGLM010000005">
    <property type="protein sequence ID" value="MBP2032583.1"/>
    <property type="molecule type" value="Genomic_DNA"/>
</dbReference>
<reference evidence="3 4" key="1">
    <citation type="submission" date="2021-03" db="EMBL/GenBank/DDBJ databases">
        <title>Genomic Encyclopedia of Type Strains, Phase IV (KMG-IV): sequencing the most valuable type-strain genomes for metagenomic binning, comparative biology and taxonomic classification.</title>
        <authorList>
            <person name="Goeker M."/>
        </authorList>
    </citation>
    <scope>NUCLEOTIDE SEQUENCE [LARGE SCALE GENOMIC DNA]</scope>
    <source>
        <strain evidence="3 4">DSM 28783</strain>
    </source>
</reference>
<evidence type="ECO:0000313" key="4">
    <source>
        <dbReference type="Proteomes" id="UP001519307"/>
    </source>
</evidence>
<dbReference type="Pfam" id="PF10145">
    <property type="entry name" value="PhageMin_Tail"/>
    <property type="match status" value="1"/>
</dbReference>
<keyword evidence="4" id="KW-1185">Reference proteome</keyword>